<reference evidence="2" key="1">
    <citation type="submission" date="2019-07" db="EMBL/GenBank/DDBJ databases">
        <title>De Novo Assembly of kiwifruit Actinidia rufa.</title>
        <authorList>
            <person name="Sugita-Konishi S."/>
            <person name="Sato K."/>
            <person name="Mori E."/>
            <person name="Abe Y."/>
            <person name="Kisaki G."/>
            <person name="Hamano K."/>
            <person name="Suezawa K."/>
            <person name="Otani M."/>
            <person name="Fukuda T."/>
            <person name="Manabe T."/>
            <person name="Gomi K."/>
            <person name="Tabuchi M."/>
            <person name="Akimitsu K."/>
            <person name="Kataoka I."/>
        </authorList>
    </citation>
    <scope>NUCLEOTIDE SEQUENCE [LARGE SCALE GENOMIC DNA]</scope>
    <source>
        <strain evidence="2">cv. Fuchu</strain>
    </source>
</reference>
<evidence type="ECO:0000313" key="2">
    <source>
        <dbReference type="Proteomes" id="UP000585474"/>
    </source>
</evidence>
<accession>A0A7J0DJK1</accession>
<keyword evidence="2" id="KW-1185">Reference proteome</keyword>
<dbReference type="EMBL" id="BJWL01000257">
    <property type="protein sequence ID" value="GFS36601.1"/>
    <property type="molecule type" value="Genomic_DNA"/>
</dbReference>
<protein>
    <submittedName>
        <fullName evidence="1">Uncharacterized protein</fullName>
    </submittedName>
</protein>
<organism evidence="1 2">
    <name type="scientific">Actinidia rufa</name>
    <dbReference type="NCBI Taxonomy" id="165716"/>
    <lineage>
        <taxon>Eukaryota</taxon>
        <taxon>Viridiplantae</taxon>
        <taxon>Streptophyta</taxon>
        <taxon>Embryophyta</taxon>
        <taxon>Tracheophyta</taxon>
        <taxon>Spermatophyta</taxon>
        <taxon>Magnoliopsida</taxon>
        <taxon>eudicotyledons</taxon>
        <taxon>Gunneridae</taxon>
        <taxon>Pentapetalae</taxon>
        <taxon>asterids</taxon>
        <taxon>Ericales</taxon>
        <taxon>Actinidiaceae</taxon>
        <taxon>Actinidia</taxon>
    </lineage>
</organism>
<comment type="caution">
    <text evidence="1">The sequence shown here is derived from an EMBL/GenBank/DDBJ whole genome shotgun (WGS) entry which is preliminary data.</text>
</comment>
<dbReference type="AlphaFoldDB" id="A0A7J0DJK1"/>
<name>A0A7J0DJK1_9ERIC</name>
<evidence type="ECO:0000313" key="1">
    <source>
        <dbReference type="EMBL" id="GFS36601.1"/>
    </source>
</evidence>
<dbReference type="Proteomes" id="UP000585474">
    <property type="component" value="Unassembled WGS sequence"/>
</dbReference>
<proteinExistence type="predicted"/>
<gene>
    <name evidence="1" type="ORF">Acr_00g0046910</name>
</gene>
<sequence>MASPMMLKYSVSGQNENVNLVWGSHPGSYLVAPLGRALVPNYPNTERGDGGLPPYLHAGVYQLCPNCACGGHFDAPNEAPLQCREPFARLHHGTVIGSSELGTMVSNRSQDFNDQFKCQSKLIPRSPSQLRLALRISRRSILEGVRMCDTLRLVDTTDLLSLWLSRLMWDPRCLLFRPARGLQALDGHVPAVSSSGSNQLGFCLEATLAVLWASSSSLALLP</sequence>